<comment type="caution">
    <text evidence="3">The sequence shown here is derived from an EMBL/GenBank/DDBJ whole genome shotgun (WGS) entry which is preliminary data.</text>
</comment>
<dbReference type="EMBL" id="JAUJWV010000001">
    <property type="protein sequence ID" value="MDN7242268.1"/>
    <property type="molecule type" value="Genomic_DNA"/>
</dbReference>
<dbReference type="InterPro" id="IPR031165">
    <property type="entry name" value="GNAT_YJDJ"/>
</dbReference>
<evidence type="ECO:0000259" key="1">
    <source>
        <dbReference type="PROSITE" id="PS51186"/>
    </source>
</evidence>
<feature type="domain" description="N-acetyltransferase" evidence="1">
    <location>
        <begin position="1"/>
        <end position="91"/>
    </location>
</feature>
<dbReference type="SUPFAM" id="SSF55729">
    <property type="entry name" value="Acyl-CoA N-acyltransferases (Nat)"/>
    <property type="match status" value="1"/>
</dbReference>
<keyword evidence="3" id="KW-0808">Transferase</keyword>
<evidence type="ECO:0000259" key="2">
    <source>
        <dbReference type="PROSITE" id="PS51729"/>
    </source>
</evidence>
<feature type="domain" description="N-acetyltransferase" evidence="2">
    <location>
        <begin position="2"/>
        <end position="90"/>
    </location>
</feature>
<evidence type="ECO:0000313" key="3">
    <source>
        <dbReference type="EMBL" id="MDN7242268.1"/>
    </source>
</evidence>
<dbReference type="InterPro" id="IPR016181">
    <property type="entry name" value="Acyl_CoA_acyltransferase"/>
</dbReference>
<dbReference type="Gene3D" id="3.40.630.30">
    <property type="match status" value="1"/>
</dbReference>
<evidence type="ECO:0000313" key="4">
    <source>
        <dbReference type="Proteomes" id="UP001172055"/>
    </source>
</evidence>
<dbReference type="CDD" id="cd04301">
    <property type="entry name" value="NAT_SF"/>
    <property type="match status" value="1"/>
</dbReference>
<dbReference type="EC" id="2.3.1.-" evidence="3"/>
<proteinExistence type="predicted"/>
<keyword evidence="3" id="KW-0012">Acyltransferase</keyword>
<dbReference type="RefSeq" id="WP_301723776.1">
    <property type="nucleotide sequence ID" value="NZ_JAUJWV010000001.1"/>
</dbReference>
<dbReference type="Pfam" id="PF14542">
    <property type="entry name" value="Acetyltransf_CG"/>
    <property type="match status" value="1"/>
</dbReference>
<name>A0ABT8N2Z7_9BACL</name>
<dbReference type="GO" id="GO:0016746">
    <property type="term" value="F:acyltransferase activity"/>
    <property type="evidence" value="ECO:0007669"/>
    <property type="project" value="UniProtKB-KW"/>
</dbReference>
<sequence>MEIKRGKNTYYIGEHAESPAAEIHFVPATPALIIIDYTYVSESLRGQKVGEQLVKQVVDYAREGQIKIVPHCPFAKTQFAAHAEYRDVLAT</sequence>
<dbReference type="Proteomes" id="UP001172055">
    <property type="component" value="Unassembled WGS sequence"/>
</dbReference>
<protein>
    <submittedName>
        <fullName evidence="3">GNAT family N-acetyltransferase</fullName>
        <ecNumber evidence="3">2.3.1.-</ecNumber>
    </submittedName>
</protein>
<accession>A0ABT8N2Z7</accession>
<reference evidence="3 4" key="1">
    <citation type="submission" date="2023-06" db="EMBL/GenBank/DDBJ databases">
        <title>Novel species in genus Planococcus.</title>
        <authorList>
            <person name="Ning S."/>
        </authorList>
    </citation>
    <scope>NUCLEOTIDE SEQUENCE [LARGE SCALE GENOMIC DNA]</scope>
    <source>
        <strain evidence="3 4">N028</strain>
    </source>
</reference>
<organism evidence="3 4">
    <name type="scientific">Planococcus shixiaomingii</name>
    <dbReference type="NCBI Taxonomy" id="3058393"/>
    <lineage>
        <taxon>Bacteria</taxon>
        <taxon>Bacillati</taxon>
        <taxon>Bacillota</taxon>
        <taxon>Bacilli</taxon>
        <taxon>Bacillales</taxon>
        <taxon>Caryophanaceae</taxon>
        <taxon>Planococcus</taxon>
    </lineage>
</organism>
<dbReference type="InterPro" id="IPR000182">
    <property type="entry name" value="GNAT_dom"/>
</dbReference>
<keyword evidence="4" id="KW-1185">Reference proteome</keyword>
<gene>
    <name evidence="3" type="ORF">QWY14_10685</name>
</gene>
<dbReference type="PROSITE" id="PS51729">
    <property type="entry name" value="GNAT_YJDJ"/>
    <property type="match status" value="1"/>
</dbReference>
<dbReference type="PROSITE" id="PS51186">
    <property type="entry name" value="GNAT"/>
    <property type="match status" value="1"/>
</dbReference>